<organism evidence="2">
    <name type="scientific">marine sediment metagenome</name>
    <dbReference type="NCBI Taxonomy" id="412755"/>
    <lineage>
        <taxon>unclassified sequences</taxon>
        <taxon>metagenomes</taxon>
        <taxon>ecological metagenomes</taxon>
    </lineage>
</organism>
<proteinExistence type="predicted"/>
<keyword evidence="1" id="KW-1133">Transmembrane helix</keyword>
<reference evidence="2" key="1">
    <citation type="journal article" date="2014" name="Front. Microbiol.">
        <title>High frequency of phylogenetically diverse reductive dehalogenase-homologous genes in deep subseafloor sedimentary metagenomes.</title>
        <authorList>
            <person name="Kawai M."/>
            <person name="Futagami T."/>
            <person name="Toyoda A."/>
            <person name="Takaki Y."/>
            <person name="Nishi S."/>
            <person name="Hori S."/>
            <person name="Arai W."/>
            <person name="Tsubouchi T."/>
            <person name="Morono Y."/>
            <person name="Uchiyama I."/>
            <person name="Ito T."/>
            <person name="Fujiyama A."/>
            <person name="Inagaki F."/>
            <person name="Takami H."/>
        </authorList>
    </citation>
    <scope>NUCLEOTIDE SEQUENCE</scope>
    <source>
        <strain evidence="2">Expedition CK06-06</strain>
    </source>
</reference>
<keyword evidence="1" id="KW-0812">Transmembrane</keyword>
<protein>
    <submittedName>
        <fullName evidence="2">Uncharacterized protein</fullName>
    </submittedName>
</protein>
<feature type="non-terminal residue" evidence="2">
    <location>
        <position position="76"/>
    </location>
</feature>
<evidence type="ECO:0000256" key="1">
    <source>
        <dbReference type="SAM" id="Phobius"/>
    </source>
</evidence>
<accession>X0UTZ6</accession>
<comment type="caution">
    <text evidence="2">The sequence shown here is derived from an EMBL/GenBank/DDBJ whole genome shotgun (WGS) entry which is preliminary data.</text>
</comment>
<sequence length="76" mass="8480">MKIEKKSIRKFLNISIAIIITVSFMLQGSSISTNDNNDITMSLMDTTGNQWNVTLNFNEDSGKMDYVVFGEAPDAN</sequence>
<dbReference type="AlphaFoldDB" id="X0UTZ6"/>
<dbReference type="EMBL" id="BARS01022767">
    <property type="protein sequence ID" value="GAG03768.1"/>
    <property type="molecule type" value="Genomic_DNA"/>
</dbReference>
<name>X0UTZ6_9ZZZZ</name>
<feature type="transmembrane region" description="Helical" evidence="1">
    <location>
        <begin position="12"/>
        <end position="31"/>
    </location>
</feature>
<evidence type="ECO:0000313" key="2">
    <source>
        <dbReference type="EMBL" id="GAG03768.1"/>
    </source>
</evidence>
<keyword evidence="1" id="KW-0472">Membrane</keyword>
<gene>
    <name evidence="2" type="ORF">S01H1_36346</name>
</gene>